<keyword evidence="5 11" id="KW-0812">Transmembrane</keyword>
<dbReference type="PANTHER" id="PTHR32552">
    <property type="entry name" value="FERRICHROME IRON RECEPTOR-RELATED"/>
    <property type="match status" value="1"/>
</dbReference>
<keyword evidence="4" id="KW-0410">Iron transport</keyword>
<keyword evidence="13" id="KW-0732">Signal</keyword>
<proteinExistence type="inferred from homology"/>
<dbReference type="Proteomes" id="UP001184150">
    <property type="component" value="Unassembled WGS sequence"/>
</dbReference>
<keyword evidence="9 11" id="KW-0472">Membrane</keyword>
<dbReference type="Pfam" id="PF00593">
    <property type="entry name" value="TonB_dep_Rec_b-barrel"/>
    <property type="match status" value="1"/>
</dbReference>
<evidence type="ECO:0000256" key="8">
    <source>
        <dbReference type="ARBA" id="ARBA00023077"/>
    </source>
</evidence>
<feature type="domain" description="TonB-dependent receptor plug" evidence="15">
    <location>
        <begin position="61"/>
        <end position="167"/>
    </location>
</feature>
<sequence>MNRGIWKRSMVLALLSTCAAAPALAQEAPADQSAAKPAAAAQPKDGPGDIIVTANRREQNLQDVSGVVQALGSDQLRKDGIVELRQLQQAVPGLSIANQEGNVEIFIRGVGSANNTELGDPGAAPHLNGTYIPRPRGLGLMFYDLERVEVNKGPQGTLYGRNALAGTLNIITAKPKFDSYSGYIQAEFGNRNSYAAEGAVNIPIASNFAIRAAGYYVNRDYGFRNVSTGAPAIGLKPAGLEENYAGRLSMLWEPTSRLTISVIGDYGKETGTGYPGANIYSAVEATGLTASDLDLRRVVYRGLQGKMTNELWGVQGKIAYDFDKVGMELTGSYRSVDFNQVNASSDGIDYPGRNLATEQYDNFSGNFWQTKSQSEVFELRVFAKKGQRFRWNLGAFYFNEDQQVGYLALADRGYCCYSGTEFTMPDVRGKSHAFYADGTYDVADRLRVLGGIRYTEESKSRYGIGGNWALTLGGANYACCLATRLGTEGFVPALLSRPNFDVSKINTPQGMAQFLIQGIASPGARDTLINQIGAIANGTNPAGNCFTRPDIDNGFVTCPTNTNGGFSYANLTIPGQQVGSAAFKYADWRLGFEYDLSTGHMVYGKVSTGHKAGGFNDSFNGSTVPETYRPEKLIVYEVGSRNTFDVMGRRAVFNLTGFYYDYKDQVFQDLTCINLDTTQTPNVCNGYSLVNRNIGASRLFGAEAEFRVALPYHFSVDVNAAYLDTRITNGEVADVRALDNSAGGKSPLISLVGNQLPLASKVNVSAHIAQWIDVGRGRFDWQVLANYRSAYYLTQFNNKDVVFLNGTRQTALQAGFPDRQPGFVTLNLGAGYQVNNVRIEAWASNLLNVQASQKELAGSALNIRFLNDARTYGARLRLTF</sequence>
<dbReference type="EMBL" id="JAVDRD010000007">
    <property type="protein sequence ID" value="MDR6512065.1"/>
    <property type="molecule type" value="Genomic_DNA"/>
</dbReference>
<keyword evidence="3 11" id="KW-1134">Transmembrane beta strand</keyword>
<evidence type="ECO:0000256" key="5">
    <source>
        <dbReference type="ARBA" id="ARBA00022692"/>
    </source>
</evidence>
<evidence type="ECO:0000256" key="12">
    <source>
        <dbReference type="RuleBase" id="RU003357"/>
    </source>
</evidence>
<keyword evidence="16" id="KW-0675">Receptor</keyword>
<gene>
    <name evidence="16" type="ORF">J2792_002948</name>
</gene>
<evidence type="ECO:0000259" key="15">
    <source>
        <dbReference type="Pfam" id="PF07715"/>
    </source>
</evidence>
<dbReference type="PROSITE" id="PS52016">
    <property type="entry name" value="TONB_DEPENDENT_REC_3"/>
    <property type="match status" value="1"/>
</dbReference>
<dbReference type="Gene3D" id="2.40.170.20">
    <property type="entry name" value="TonB-dependent receptor, beta-barrel domain"/>
    <property type="match status" value="2"/>
</dbReference>
<dbReference type="SUPFAM" id="SSF56935">
    <property type="entry name" value="Porins"/>
    <property type="match status" value="1"/>
</dbReference>
<evidence type="ECO:0000256" key="6">
    <source>
        <dbReference type="ARBA" id="ARBA00023004"/>
    </source>
</evidence>
<keyword evidence="8 12" id="KW-0798">TonB box</keyword>
<comment type="caution">
    <text evidence="16">The sequence shown here is derived from an EMBL/GenBank/DDBJ whole genome shotgun (WGS) entry which is preliminary data.</text>
</comment>
<keyword evidence="17" id="KW-1185">Reference proteome</keyword>
<dbReference type="RefSeq" id="WP_022676570.1">
    <property type="nucleotide sequence ID" value="NZ_CP140000.1"/>
</dbReference>
<name>A0ABU1MP02_9SPHN</name>
<dbReference type="PANTHER" id="PTHR32552:SF81">
    <property type="entry name" value="TONB-DEPENDENT OUTER MEMBRANE RECEPTOR"/>
    <property type="match status" value="1"/>
</dbReference>
<evidence type="ECO:0000256" key="7">
    <source>
        <dbReference type="ARBA" id="ARBA00023065"/>
    </source>
</evidence>
<feature type="signal peptide" evidence="13">
    <location>
        <begin position="1"/>
        <end position="25"/>
    </location>
</feature>
<comment type="similarity">
    <text evidence="11 12">Belongs to the TonB-dependent receptor family.</text>
</comment>
<evidence type="ECO:0000256" key="11">
    <source>
        <dbReference type="PROSITE-ProRule" id="PRU01360"/>
    </source>
</evidence>
<evidence type="ECO:0000256" key="3">
    <source>
        <dbReference type="ARBA" id="ARBA00022452"/>
    </source>
</evidence>
<evidence type="ECO:0000256" key="13">
    <source>
        <dbReference type="SAM" id="SignalP"/>
    </source>
</evidence>
<evidence type="ECO:0000256" key="10">
    <source>
        <dbReference type="ARBA" id="ARBA00023237"/>
    </source>
</evidence>
<keyword evidence="7" id="KW-0406">Ion transport</keyword>
<feature type="domain" description="TonB-dependent receptor-like beta-barrel" evidence="14">
    <location>
        <begin position="262"/>
        <end position="846"/>
    </location>
</feature>
<keyword evidence="6" id="KW-0408">Iron</keyword>
<accession>A0ABU1MP02</accession>
<reference evidence="16 17" key="1">
    <citation type="submission" date="2023-07" db="EMBL/GenBank/DDBJ databases">
        <title>Sorghum-associated microbial communities from plants grown in Nebraska, USA.</title>
        <authorList>
            <person name="Schachtman D."/>
        </authorList>
    </citation>
    <scope>NUCLEOTIDE SEQUENCE [LARGE SCALE GENOMIC DNA]</scope>
    <source>
        <strain evidence="16 17">DS1027</strain>
    </source>
</reference>
<keyword evidence="10 11" id="KW-0998">Cell outer membrane</keyword>
<dbReference type="Pfam" id="PF07715">
    <property type="entry name" value="Plug"/>
    <property type="match status" value="1"/>
</dbReference>
<comment type="subcellular location">
    <subcellularLocation>
        <location evidence="1 11">Cell outer membrane</location>
        <topology evidence="1 11">Multi-pass membrane protein</topology>
    </subcellularLocation>
</comment>
<dbReference type="InterPro" id="IPR036942">
    <property type="entry name" value="Beta-barrel_TonB_sf"/>
</dbReference>
<evidence type="ECO:0000256" key="9">
    <source>
        <dbReference type="ARBA" id="ARBA00023136"/>
    </source>
</evidence>
<evidence type="ECO:0000259" key="14">
    <source>
        <dbReference type="Pfam" id="PF00593"/>
    </source>
</evidence>
<organism evidence="16 17">
    <name type="scientific">Novosphingobium capsulatum</name>
    <dbReference type="NCBI Taxonomy" id="13688"/>
    <lineage>
        <taxon>Bacteria</taxon>
        <taxon>Pseudomonadati</taxon>
        <taxon>Pseudomonadota</taxon>
        <taxon>Alphaproteobacteria</taxon>
        <taxon>Sphingomonadales</taxon>
        <taxon>Sphingomonadaceae</taxon>
        <taxon>Novosphingobium</taxon>
    </lineage>
</organism>
<feature type="chain" id="PRO_5047297204" evidence="13">
    <location>
        <begin position="26"/>
        <end position="880"/>
    </location>
</feature>
<dbReference type="InterPro" id="IPR000531">
    <property type="entry name" value="Beta-barrel_TonB"/>
</dbReference>
<protein>
    <submittedName>
        <fullName evidence="16">Iron complex outermembrane receptor protein</fullName>
    </submittedName>
</protein>
<evidence type="ECO:0000313" key="17">
    <source>
        <dbReference type="Proteomes" id="UP001184150"/>
    </source>
</evidence>
<keyword evidence="2 11" id="KW-0813">Transport</keyword>
<evidence type="ECO:0000256" key="2">
    <source>
        <dbReference type="ARBA" id="ARBA00022448"/>
    </source>
</evidence>
<evidence type="ECO:0000313" key="16">
    <source>
        <dbReference type="EMBL" id="MDR6512065.1"/>
    </source>
</evidence>
<dbReference type="InterPro" id="IPR039426">
    <property type="entry name" value="TonB-dep_rcpt-like"/>
</dbReference>
<evidence type="ECO:0000256" key="1">
    <source>
        <dbReference type="ARBA" id="ARBA00004571"/>
    </source>
</evidence>
<dbReference type="InterPro" id="IPR012910">
    <property type="entry name" value="Plug_dom"/>
</dbReference>
<evidence type="ECO:0000256" key="4">
    <source>
        <dbReference type="ARBA" id="ARBA00022496"/>
    </source>
</evidence>